<dbReference type="InterPro" id="IPR013106">
    <property type="entry name" value="Ig_V-set"/>
</dbReference>
<dbReference type="Gene3D" id="2.60.40.10">
    <property type="entry name" value="Immunoglobulins"/>
    <property type="match status" value="1"/>
</dbReference>
<feature type="chain" id="PRO_5018288997" description="Immunoglobulin V-set domain-containing protein" evidence="1">
    <location>
        <begin position="26"/>
        <end position="200"/>
    </location>
</feature>
<name>A0A3N0YYP8_ANAGA</name>
<sequence length="200" mass="23274">MPCEKSYFISWILRLLLFDVKFIYGLNVCRGDLITNVSLSTELQSEVLLPCSFESDLLKPNRTNESCVVWTHLNTDFVEISLDGEAKFWNNRRGRIETFPKLPESELLDFSIRIRNVQQSDSGVYHCKLFRETNCFLAYKIIDLHKETSDQPYYANSQQGKFSSVYMNRPENKVAIYVNSAAQEEETYANCTDNDYENVE</sequence>
<evidence type="ECO:0000313" key="3">
    <source>
        <dbReference type="EMBL" id="ROL51427.1"/>
    </source>
</evidence>
<gene>
    <name evidence="3" type="ORF">DPX16_22523</name>
</gene>
<comment type="caution">
    <text evidence="3">The sequence shown here is derived from an EMBL/GenBank/DDBJ whole genome shotgun (WGS) entry which is preliminary data.</text>
</comment>
<dbReference type="InterPro" id="IPR013783">
    <property type="entry name" value="Ig-like_fold"/>
</dbReference>
<dbReference type="InterPro" id="IPR036179">
    <property type="entry name" value="Ig-like_dom_sf"/>
</dbReference>
<evidence type="ECO:0000259" key="2">
    <source>
        <dbReference type="Pfam" id="PF07686"/>
    </source>
</evidence>
<dbReference type="OrthoDB" id="9898017at2759"/>
<dbReference type="EMBL" id="RJVU01018862">
    <property type="protein sequence ID" value="ROL51427.1"/>
    <property type="molecule type" value="Genomic_DNA"/>
</dbReference>
<dbReference type="Proteomes" id="UP000281406">
    <property type="component" value="Unassembled WGS sequence"/>
</dbReference>
<dbReference type="SUPFAM" id="SSF48726">
    <property type="entry name" value="Immunoglobulin"/>
    <property type="match status" value="1"/>
</dbReference>
<organism evidence="3 4">
    <name type="scientific">Anabarilius grahami</name>
    <name type="common">Kanglang fish</name>
    <name type="synonym">Barilius grahami</name>
    <dbReference type="NCBI Taxonomy" id="495550"/>
    <lineage>
        <taxon>Eukaryota</taxon>
        <taxon>Metazoa</taxon>
        <taxon>Chordata</taxon>
        <taxon>Craniata</taxon>
        <taxon>Vertebrata</taxon>
        <taxon>Euteleostomi</taxon>
        <taxon>Actinopterygii</taxon>
        <taxon>Neopterygii</taxon>
        <taxon>Teleostei</taxon>
        <taxon>Ostariophysi</taxon>
        <taxon>Cypriniformes</taxon>
        <taxon>Xenocyprididae</taxon>
        <taxon>Xenocypridinae</taxon>
        <taxon>Xenocypridinae incertae sedis</taxon>
        <taxon>Anabarilius</taxon>
    </lineage>
</organism>
<evidence type="ECO:0000256" key="1">
    <source>
        <dbReference type="SAM" id="SignalP"/>
    </source>
</evidence>
<dbReference type="Pfam" id="PF07686">
    <property type="entry name" value="V-set"/>
    <property type="match status" value="1"/>
</dbReference>
<dbReference type="AlphaFoldDB" id="A0A3N0YYP8"/>
<evidence type="ECO:0000313" key="4">
    <source>
        <dbReference type="Proteomes" id="UP000281406"/>
    </source>
</evidence>
<feature type="domain" description="Immunoglobulin V-set" evidence="2">
    <location>
        <begin position="36"/>
        <end position="132"/>
    </location>
</feature>
<accession>A0A3N0YYP8</accession>
<protein>
    <recommendedName>
        <fullName evidence="2">Immunoglobulin V-set domain-containing protein</fullName>
    </recommendedName>
</protein>
<reference evidence="3 4" key="1">
    <citation type="submission" date="2018-10" db="EMBL/GenBank/DDBJ databases">
        <title>Genome assembly for a Yunnan-Guizhou Plateau 3E fish, Anabarilius grahami (Regan), and its evolutionary and genetic applications.</title>
        <authorList>
            <person name="Jiang W."/>
        </authorList>
    </citation>
    <scope>NUCLEOTIDE SEQUENCE [LARGE SCALE GENOMIC DNA]</scope>
    <source>
        <strain evidence="3">AG-KIZ</strain>
        <tissue evidence="3">Muscle</tissue>
    </source>
</reference>
<keyword evidence="4" id="KW-1185">Reference proteome</keyword>
<feature type="signal peptide" evidence="1">
    <location>
        <begin position="1"/>
        <end position="25"/>
    </location>
</feature>
<proteinExistence type="predicted"/>
<keyword evidence="1" id="KW-0732">Signal</keyword>